<gene>
    <name evidence="6" type="ORF">SAMN05421852_12731</name>
</gene>
<dbReference type="SUPFAM" id="SSF48498">
    <property type="entry name" value="Tetracyclin repressor-like, C-terminal domain"/>
    <property type="match status" value="1"/>
</dbReference>
<name>A0A1I3UR18_9BACL</name>
<proteinExistence type="predicted"/>
<dbReference type="Gene3D" id="1.10.357.10">
    <property type="entry name" value="Tetracycline Repressor, domain 2"/>
    <property type="match status" value="1"/>
</dbReference>
<dbReference type="InterPro" id="IPR050109">
    <property type="entry name" value="HTH-type_TetR-like_transc_reg"/>
</dbReference>
<dbReference type="Pfam" id="PF00440">
    <property type="entry name" value="TetR_N"/>
    <property type="match status" value="1"/>
</dbReference>
<feature type="domain" description="HTH tetR-type" evidence="5">
    <location>
        <begin position="7"/>
        <end position="67"/>
    </location>
</feature>
<dbReference type="GO" id="GO:0000976">
    <property type="term" value="F:transcription cis-regulatory region binding"/>
    <property type="evidence" value="ECO:0007669"/>
    <property type="project" value="TreeGrafter"/>
</dbReference>
<dbReference type="PANTHER" id="PTHR30055:SF234">
    <property type="entry name" value="HTH-TYPE TRANSCRIPTIONAL REGULATOR BETI"/>
    <property type="match status" value="1"/>
</dbReference>
<dbReference type="PANTHER" id="PTHR30055">
    <property type="entry name" value="HTH-TYPE TRANSCRIPTIONAL REGULATOR RUTR"/>
    <property type="match status" value="1"/>
</dbReference>
<dbReference type="GO" id="GO:0003700">
    <property type="term" value="F:DNA-binding transcription factor activity"/>
    <property type="evidence" value="ECO:0007669"/>
    <property type="project" value="TreeGrafter"/>
</dbReference>
<dbReference type="OrthoDB" id="9806334at2"/>
<dbReference type="STRING" id="46223.SAMN05421852_12731"/>
<dbReference type="RefSeq" id="WP_093231606.1">
    <property type="nucleotide sequence ID" value="NZ_FORR01000027.1"/>
</dbReference>
<organism evidence="6 7">
    <name type="scientific">Thermoflavimicrobium dichotomicum</name>
    <dbReference type="NCBI Taxonomy" id="46223"/>
    <lineage>
        <taxon>Bacteria</taxon>
        <taxon>Bacillati</taxon>
        <taxon>Bacillota</taxon>
        <taxon>Bacilli</taxon>
        <taxon>Bacillales</taxon>
        <taxon>Thermoactinomycetaceae</taxon>
        <taxon>Thermoflavimicrobium</taxon>
    </lineage>
</organism>
<feature type="DNA-binding region" description="H-T-H motif" evidence="4">
    <location>
        <begin position="30"/>
        <end position="49"/>
    </location>
</feature>
<evidence type="ECO:0000256" key="4">
    <source>
        <dbReference type="PROSITE-ProRule" id="PRU00335"/>
    </source>
</evidence>
<evidence type="ECO:0000313" key="7">
    <source>
        <dbReference type="Proteomes" id="UP000199545"/>
    </source>
</evidence>
<dbReference type="PRINTS" id="PR00455">
    <property type="entry name" value="HTHTETR"/>
</dbReference>
<protein>
    <submittedName>
        <fullName evidence="6">DNA-binding transcriptional regulator, AcrR family</fullName>
    </submittedName>
</protein>
<accession>A0A1I3UR18</accession>
<dbReference type="PROSITE" id="PS50977">
    <property type="entry name" value="HTH_TETR_2"/>
    <property type="match status" value="1"/>
</dbReference>
<reference evidence="6 7" key="1">
    <citation type="submission" date="2016-10" db="EMBL/GenBank/DDBJ databases">
        <authorList>
            <person name="de Groot N.N."/>
        </authorList>
    </citation>
    <scope>NUCLEOTIDE SEQUENCE [LARGE SCALE GENOMIC DNA]</scope>
    <source>
        <strain evidence="6 7">DSM 44778</strain>
    </source>
</reference>
<evidence type="ECO:0000256" key="2">
    <source>
        <dbReference type="ARBA" id="ARBA00023125"/>
    </source>
</evidence>
<dbReference type="InterPro" id="IPR009057">
    <property type="entry name" value="Homeodomain-like_sf"/>
</dbReference>
<evidence type="ECO:0000259" key="5">
    <source>
        <dbReference type="PROSITE" id="PS50977"/>
    </source>
</evidence>
<keyword evidence="7" id="KW-1185">Reference proteome</keyword>
<dbReference type="InterPro" id="IPR041479">
    <property type="entry name" value="TetR_CgmR_C"/>
</dbReference>
<evidence type="ECO:0000256" key="3">
    <source>
        <dbReference type="ARBA" id="ARBA00023163"/>
    </source>
</evidence>
<keyword evidence="2 4" id="KW-0238">DNA-binding</keyword>
<sequence>MCPRKSLQTRHAILQAAYHLVQTEGIAHLTLDAVAKNAGVSKGGLLYHFPSKEALIKGMIDYVLSQFENELNKEVAEMGERPGKWTRAFVRATFKEIEEGSPMSLGIFTAVATHPQLLEPIQSYYRKWQQRIEDDGLDPALASLIRFAADGIWLAHFINLAPPNPEQRKQILERLIHLIEEETS</sequence>
<dbReference type="EMBL" id="FORR01000027">
    <property type="protein sequence ID" value="SFJ85834.1"/>
    <property type="molecule type" value="Genomic_DNA"/>
</dbReference>
<dbReference type="Proteomes" id="UP000199545">
    <property type="component" value="Unassembled WGS sequence"/>
</dbReference>
<dbReference type="InterPro" id="IPR001647">
    <property type="entry name" value="HTH_TetR"/>
</dbReference>
<evidence type="ECO:0000256" key="1">
    <source>
        <dbReference type="ARBA" id="ARBA00023015"/>
    </source>
</evidence>
<keyword evidence="1" id="KW-0805">Transcription regulation</keyword>
<dbReference type="Pfam" id="PF17937">
    <property type="entry name" value="TetR_C_28"/>
    <property type="match status" value="1"/>
</dbReference>
<dbReference type="SUPFAM" id="SSF46689">
    <property type="entry name" value="Homeodomain-like"/>
    <property type="match status" value="1"/>
</dbReference>
<evidence type="ECO:0000313" key="6">
    <source>
        <dbReference type="EMBL" id="SFJ85834.1"/>
    </source>
</evidence>
<keyword evidence="3" id="KW-0804">Transcription</keyword>
<dbReference type="AlphaFoldDB" id="A0A1I3UR18"/>
<dbReference type="InterPro" id="IPR036271">
    <property type="entry name" value="Tet_transcr_reg_TetR-rel_C_sf"/>
</dbReference>